<organism evidence="2 3">
    <name type="scientific">Rubrivivax albus</name>
    <dbReference type="NCBI Taxonomy" id="2499835"/>
    <lineage>
        <taxon>Bacteria</taxon>
        <taxon>Pseudomonadati</taxon>
        <taxon>Pseudomonadota</taxon>
        <taxon>Betaproteobacteria</taxon>
        <taxon>Burkholderiales</taxon>
        <taxon>Sphaerotilaceae</taxon>
        <taxon>Rubrivivax</taxon>
    </lineage>
</organism>
<reference evidence="2 3" key="1">
    <citation type="submission" date="2019-01" db="EMBL/GenBank/DDBJ databases">
        <authorList>
            <person name="Chen W.-M."/>
        </authorList>
    </citation>
    <scope>NUCLEOTIDE SEQUENCE [LARGE SCALE GENOMIC DNA]</scope>
    <source>
        <strain evidence="2 3">ICH-3</strain>
    </source>
</reference>
<evidence type="ECO:0000256" key="1">
    <source>
        <dbReference type="SAM" id="SignalP"/>
    </source>
</evidence>
<dbReference type="AlphaFoldDB" id="A0A437JW79"/>
<dbReference type="Proteomes" id="UP000288178">
    <property type="component" value="Unassembled WGS sequence"/>
</dbReference>
<comment type="caution">
    <text evidence="2">The sequence shown here is derived from an EMBL/GenBank/DDBJ whole genome shotgun (WGS) entry which is preliminary data.</text>
</comment>
<sequence>MTRIVLLTSLVLTSLLAAWPARAEMTTAFPPAAGALEPAALQARLVGQVFRAVDAQGRDWRMEYSRLGHLFVDVGTGFKDDGPYRVEGSQVCVTLRRSGASCSEYRADGAAVYLRRASNGEVLTLVRQ</sequence>
<keyword evidence="3" id="KW-1185">Reference proteome</keyword>
<name>A0A437JW79_9BURK</name>
<evidence type="ECO:0000313" key="3">
    <source>
        <dbReference type="Proteomes" id="UP000288178"/>
    </source>
</evidence>
<dbReference type="OrthoDB" id="8909822at2"/>
<feature type="chain" id="PRO_5019466566" description="Secreted protein" evidence="1">
    <location>
        <begin position="24"/>
        <end position="128"/>
    </location>
</feature>
<protein>
    <recommendedName>
        <fullName evidence="4">Secreted protein</fullName>
    </recommendedName>
</protein>
<evidence type="ECO:0008006" key="4">
    <source>
        <dbReference type="Google" id="ProtNLM"/>
    </source>
</evidence>
<accession>A0A437JW79</accession>
<proteinExistence type="predicted"/>
<evidence type="ECO:0000313" key="2">
    <source>
        <dbReference type="EMBL" id="RVT51628.1"/>
    </source>
</evidence>
<keyword evidence="1" id="KW-0732">Signal</keyword>
<gene>
    <name evidence="2" type="ORF">ENE75_12490</name>
</gene>
<dbReference type="EMBL" id="SACT01000003">
    <property type="protein sequence ID" value="RVT51628.1"/>
    <property type="molecule type" value="Genomic_DNA"/>
</dbReference>
<dbReference type="RefSeq" id="WP_128198629.1">
    <property type="nucleotide sequence ID" value="NZ_SACT01000003.1"/>
</dbReference>
<feature type="signal peptide" evidence="1">
    <location>
        <begin position="1"/>
        <end position="23"/>
    </location>
</feature>